<keyword evidence="3" id="KW-1185">Reference proteome</keyword>
<evidence type="ECO:0000313" key="2">
    <source>
        <dbReference type="EMBL" id="KAF6752350.1"/>
    </source>
</evidence>
<feature type="region of interest" description="Disordered" evidence="1">
    <location>
        <begin position="253"/>
        <end position="278"/>
    </location>
</feature>
<gene>
    <name evidence="2" type="ORF">DFP72DRAFT_1171583</name>
</gene>
<protein>
    <submittedName>
        <fullName evidence="2">Uncharacterized protein</fullName>
    </submittedName>
</protein>
<comment type="caution">
    <text evidence="2">The sequence shown here is derived from an EMBL/GenBank/DDBJ whole genome shotgun (WGS) entry which is preliminary data.</text>
</comment>
<feature type="compositionally biased region" description="Basic residues" evidence="1">
    <location>
        <begin position="205"/>
        <end position="217"/>
    </location>
</feature>
<dbReference type="Proteomes" id="UP000521943">
    <property type="component" value="Unassembled WGS sequence"/>
</dbReference>
<reference evidence="2 3" key="1">
    <citation type="submission" date="2020-07" db="EMBL/GenBank/DDBJ databases">
        <title>Comparative genomics of pyrophilous fungi reveals a link between fire events and developmental genes.</title>
        <authorList>
            <consortium name="DOE Joint Genome Institute"/>
            <person name="Steindorff A.S."/>
            <person name="Carver A."/>
            <person name="Calhoun S."/>
            <person name="Stillman K."/>
            <person name="Liu H."/>
            <person name="Lipzen A."/>
            <person name="Pangilinan J."/>
            <person name="Labutti K."/>
            <person name="Bruns T.D."/>
            <person name="Grigoriev I.V."/>
        </authorList>
    </citation>
    <scope>NUCLEOTIDE SEQUENCE [LARGE SCALE GENOMIC DNA]</scope>
    <source>
        <strain evidence="2 3">CBS 144469</strain>
    </source>
</reference>
<feature type="compositionally biased region" description="Polar residues" evidence="1">
    <location>
        <begin position="269"/>
        <end position="278"/>
    </location>
</feature>
<organism evidence="2 3">
    <name type="scientific">Ephemerocybe angulata</name>
    <dbReference type="NCBI Taxonomy" id="980116"/>
    <lineage>
        <taxon>Eukaryota</taxon>
        <taxon>Fungi</taxon>
        <taxon>Dikarya</taxon>
        <taxon>Basidiomycota</taxon>
        <taxon>Agaricomycotina</taxon>
        <taxon>Agaricomycetes</taxon>
        <taxon>Agaricomycetidae</taxon>
        <taxon>Agaricales</taxon>
        <taxon>Agaricineae</taxon>
        <taxon>Psathyrellaceae</taxon>
        <taxon>Ephemerocybe</taxon>
    </lineage>
</organism>
<evidence type="ECO:0000256" key="1">
    <source>
        <dbReference type="SAM" id="MobiDB-lite"/>
    </source>
</evidence>
<feature type="region of interest" description="Disordered" evidence="1">
    <location>
        <begin position="185"/>
        <end position="223"/>
    </location>
</feature>
<feature type="compositionally biased region" description="Acidic residues" evidence="1">
    <location>
        <begin position="357"/>
        <end position="373"/>
    </location>
</feature>
<feature type="compositionally biased region" description="Basic and acidic residues" evidence="1">
    <location>
        <begin position="185"/>
        <end position="204"/>
    </location>
</feature>
<name>A0A8H6HT68_9AGAR</name>
<sequence>MPYLARPRIGRFVTNTRYNPHSGLFTVMTTDPNGTRHISKYKPDVVQMALDYDTTIGNDPDGLHTIAPLPKTFMREFNDDNFCRSKFVYQDPTTGTWIIPPHRVTSEVIDLSPLSATADASAHQAQRHQAPTIHQPAARPSYHTVAVHSRHDDRRRSPEEIRDLKRVFDRHDRAFDILLDEREDSKKQRDFHTQRRQRERERAIPHYKQHKKHKAIKPRQGNIGHFTNGQDFYLASLNSGLDANPDHVFNMGPYREPDSPLHSPPSPSTIAESTLANSEGAATSAITLDTIEGESLEVGTLSLDEAAQAFDINQIFAIPAKTTVAKPTKPKLTTTEALKGLNFRRSTRSQTVATEPGDQDEESDLTEPEDGDVAMDGSGAADKS</sequence>
<proteinExistence type="predicted"/>
<accession>A0A8H6HT68</accession>
<dbReference type="EMBL" id="JACGCI010000044">
    <property type="protein sequence ID" value="KAF6752350.1"/>
    <property type="molecule type" value="Genomic_DNA"/>
</dbReference>
<feature type="region of interest" description="Disordered" evidence="1">
    <location>
        <begin position="336"/>
        <end position="384"/>
    </location>
</feature>
<evidence type="ECO:0000313" key="3">
    <source>
        <dbReference type="Proteomes" id="UP000521943"/>
    </source>
</evidence>
<dbReference type="AlphaFoldDB" id="A0A8H6HT68"/>